<dbReference type="RefSeq" id="WP_210513176.1">
    <property type="nucleotide sequence ID" value="NZ_JAFIDN010000013.1"/>
</dbReference>
<evidence type="ECO:0000256" key="5">
    <source>
        <dbReference type="ARBA" id="ARBA00023235"/>
    </source>
</evidence>
<dbReference type="EC" id="5.2.1.8" evidence="2"/>
<dbReference type="PANTHER" id="PTHR47245:SF1">
    <property type="entry name" value="FOLDASE PROTEIN PRSA"/>
    <property type="match status" value="1"/>
</dbReference>
<dbReference type="AlphaFoldDB" id="A0A8J7UXU3"/>
<dbReference type="Proteomes" id="UP000673975">
    <property type="component" value="Unassembled WGS sequence"/>
</dbReference>
<dbReference type="SUPFAM" id="SSF54534">
    <property type="entry name" value="FKBP-like"/>
    <property type="match status" value="2"/>
</dbReference>
<keyword evidence="4 6" id="KW-0697">Rotamase</keyword>
<dbReference type="GO" id="GO:0003755">
    <property type="term" value="F:peptidyl-prolyl cis-trans isomerase activity"/>
    <property type="evidence" value="ECO:0007669"/>
    <property type="project" value="UniProtKB-KW"/>
</dbReference>
<protein>
    <recommendedName>
        <fullName evidence="2">peptidylprolyl isomerase</fullName>
        <ecNumber evidence="2">5.2.1.8</ecNumber>
    </recommendedName>
</protein>
<evidence type="ECO:0000256" key="3">
    <source>
        <dbReference type="ARBA" id="ARBA00022729"/>
    </source>
</evidence>
<evidence type="ECO:0000313" key="10">
    <source>
        <dbReference type="Proteomes" id="UP000673975"/>
    </source>
</evidence>
<comment type="catalytic activity">
    <reaction evidence="1">
        <text>[protein]-peptidylproline (omega=180) = [protein]-peptidylproline (omega=0)</text>
        <dbReference type="Rhea" id="RHEA:16237"/>
        <dbReference type="Rhea" id="RHEA-COMP:10747"/>
        <dbReference type="Rhea" id="RHEA-COMP:10748"/>
        <dbReference type="ChEBI" id="CHEBI:83833"/>
        <dbReference type="ChEBI" id="CHEBI:83834"/>
        <dbReference type="EC" id="5.2.1.8"/>
    </reaction>
</comment>
<accession>A0A8J7UXU3</accession>
<dbReference type="PROSITE" id="PS51257">
    <property type="entry name" value="PROKAR_LIPOPROTEIN"/>
    <property type="match status" value="1"/>
</dbReference>
<dbReference type="InterPro" id="IPR000297">
    <property type="entry name" value="PPIase_PpiC"/>
</dbReference>
<evidence type="ECO:0000259" key="8">
    <source>
        <dbReference type="PROSITE" id="PS50198"/>
    </source>
</evidence>
<evidence type="ECO:0000256" key="2">
    <source>
        <dbReference type="ARBA" id="ARBA00013194"/>
    </source>
</evidence>
<organism evidence="9 10">
    <name type="scientific">Natronogracilivirga saccharolytica</name>
    <dbReference type="NCBI Taxonomy" id="2812953"/>
    <lineage>
        <taxon>Bacteria</taxon>
        <taxon>Pseudomonadati</taxon>
        <taxon>Balneolota</taxon>
        <taxon>Balneolia</taxon>
        <taxon>Balneolales</taxon>
        <taxon>Cyclonatronaceae</taxon>
        <taxon>Natronogracilivirga</taxon>
    </lineage>
</organism>
<proteinExistence type="predicted"/>
<evidence type="ECO:0000313" key="9">
    <source>
        <dbReference type="EMBL" id="MBP3193719.1"/>
    </source>
</evidence>
<feature type="signal peptide" evidence="7">
    <location>
        <begin position="1"/>
        <end position="22"/>
    </location>
</feature>
<keyword evidence="10" id="KW-1185">Reference proteome</keyword>
<name>A0A8J7UXU3_9BACT</name>
<gene>
    <name evidence="9" type="ORF">NATSA_13665</name>
</gene>
<reference evidence="9" key="1">
    <citation type="submission" date="2021-02" db="EMBL/GenBank/DDBJ databases">
        <title>Natronogracilivirga saccharolytica gen. nov. sp. nov. a new anaerobic, haloalkiliphilic carbohydrate-fermenting bacterium from soda lake and proposing of Cyclonatronumiaceae fam. nov. in the phylum Balneolaeota.</title>
        <authorList>
            <person name="Zhilina T.N."/>
            <person name="Sorokin D.Y."/>
            <person name="Zavarzina D.G."/>
            <person name="Toshchakov S.V."/>
            <person name="Kublanov I.V."/>
        </authorList>
    </citation>
    <scope>NUCLEOTIDE SEQUENCE</scope>
    <source>
        <strain evidence="9">Z-1702</strain>
    </source>
</reference>
<sequence>MKRSIGASILAGLLFISGCSLFQTSRSPESDDIIVGKIDGTPVTFSELEAQYNKSNQLLEGEEDARGLEDFFELYMDYRLKLQVARDAGYMDDSEIIDELESYERQSAYPFWMERHVKDRLLDELYERSKEMVNAQHILISLPENASPSDTLQAYETLMEARDRFLEGEEDFMSLSNEYSSQQRGQSMGGDLGFFSAGWAVKPFEDAAYSLEPGEVSKPVRSSFGYHLIYVKDRIESGPNKRFSHIFYNTRNVPDPVDSVLSKAEIAYQELETGDDWHDVVERHSQDEQSRLSGGNIGWVNYGMYDPDFTDTLMTLENPGDYTRPFESEYGVHIARLDSVYQPTEEEIREELSERLQQLPRFRENERAVRDNAADVGNLRVHRENLARFEDYLRENFRGDVASISFPDSILEKTIISFNDKSWSADDYLTWLKPEISEKNNPSYQHQFADEFKNHIIDKELVSLTRSRFPEFKQLSEDYLTGLAVFRVNEDSVWTYARQDTARLKELYEANTDDYHFDTRYKFVRFSASADSTLDKVREMVDAGEPADSVRNEISNVVVRRDVTSRIESSPYDQLKNLHEGEFSEYFEYRRRRTTMYLEELMDARPMTFDEAFNKLVTDYQDIREKEWLEAMRKKYRVETYPEVLKAKLEEQDD</sequence>
<dbReference type="InterPro" id="IPR050245">
    <property type="entry name" value="PrsA_foldase"/>
</dbReference>
<evidence type="ECO:0000256" key="6">
    <source>
        <dbReference type="PROSITE-ProRule" id="PRU00278"/>
    </source>
</evidence>
<dbReference type="InterPro" id="IPR046357">
    <property type="entry name" value="PPIase_dom_sf"/>
</dbReference>
<dbReference type="Gene3D" id="1.10.4030.10">
    <property type="entry name" value="Porin chaperone SurA, peptide-binding domain"/>
    <property type="match status" value="1"/>
</dbReference>
<evidence type="ECO:0000256" key="7">
    <source>
        <dbReference type="SAM" id="SignalP"/>
    </source>
</evidence>
<dbReference type="EMBL" id="JAFIDN010000013">
    <property type="protein sequence ID" value="MBP3193719.1"/>
    <property type="molecule type" value="Genomic_DNA"/>
</dbReference>
<dbReference type="PROSITE" id="PS50198">
    <property type="entry name" value="PPIC_PPIASE_2"/>
    <property type="match status" value="2"/>
</dbReference>
<dbReference type="Gene3D" id="3.10.50.40">
    <property type="match status" value="3"/>
</dbReference>
<keyword evidence="3 7" id="KW-0732">Signal</keyword>
<keyword evidence="5 6" id="KW-0413">Isomerase</keyword>
<evidence type="ECO:0000256" key="4">
    <source>
        <dbReference type="ARBA" id="ARBA00023110"/>
    </source>
</evidence>
<dbReference type="PANTHER" id="PTHR47245">
    <property type="entry name" value="PEPTIDYLPROLYL ISOMERASE"/>
    <property type="match status" value="1"/>
</dbReference>
<feature type="domain" description="PpiC" evidence="8">
    <location>
        <begin position="130"/>
        <end position="233"/>
    </location>
</feature>
<feature type="domain" description="PpiC" evidence="8">
    <location>
        <begin position="238"/>
        <end position="339"/>
    </location>
</feature>
<dbReference type="Pfam" id="PF00639">
    <property type="entry name" value="Rotamase"/>
    <property type="match status" value="2"/>
</dbReference>
<comment type="caution">
    <text evidence="9">The sequence shown here is derived from an EMBL/GenBank/DDBJ whole genome shotgun (WGS) entry which is preliminary data.</text>
</comment>
<evidence type="ECO:0000256" key="1">
    <source>
        <dbReference type="ARBA" id="ARBA00000971"/>
    </source>
</evidence>
<feature type="chain" id="PRO_5035271711" description="peptidylprolyl isomerase" evidence="7">
    <location>
        <begin position="23"/>
        <end position="654"/>
    </location>
</feature>